<dbReference type="GO" id="GO:0000938">
    <property type="term" value="C:GARP complex"/>
    <property type="evidence" value="ECO:0007669"/>
    <property type="project" value="InterPro"/>
</dbReference>
<dbReference type="PANTHER" id="PTHR12820">
    <property type="entry name" value="VACUOLAR SORTING PROTEIN 53"/>
    <property type="match status" value="1"/>
</dbReference>
<evidence type="ECO:0000313" key="3">
    <source>
        <dbReference type="Proteomes" id="UP000653305"/>
    </source>
</evidence>
<comment type="caution">
    <text evidence="2">The sequence shown here is derived from an EMBL/GenBank/DDBJ whole genome shotgun (WGS) entry which is preliminary data.</text>
</comment>
<sequence>MGFVTGEEGLRSEIGKGLPTVVVAGVSGAFKSWSGLEFEEELAEKFGVGSRSRELGSDLGEDMVENNQSVSDIRKKYEKKLATHHGNFVLQFMLKFMGIVGVSVAFAFDYKVQQLAFNFRGIISSCFEPYLAVYVELEEKTLMEHLEKLVQEETWEIEEGSQTNILSSSMQEDLKEVQCFDEKSDIVQFVQGALSNSPVKA</sequence>
<reference evidence="2" key="1">
    <citation type="submission" date="2020-07" db="EMBL/GenBank/DDBJ databases">
        <title>Ethylene signaling mediates host invasion by parasitic plants.</title>
        <authorList>
            <person name="Yoshida S."/>
        </authorList>
    </citation>
    <scope>NUCLEOTIDE SEQUENCE</scope>
    <source>
        <strain evidence="2">Okayama</strain>
    </source>
</reference>
<dbReference type="OrthoDB" id="1750072at2759"/>
<dbReference type="InterPro" id="IPR007234">
    <property type="entry name" value="Vps53_N"/>
</dbReference>
<protein>
    <submittedName>
        <fullName evidence="2">Vacuolar protein sorting-associated protein 53 a</fullName>
    </submittedName>
</protein>
<evidence type="ECO:0000259" key="1">
    <source>
        <dbReference type="Pfam" id="PF04100"/>
    </source>
</evidence>
<dbReference type="PANTHER" id="PTHR12820:SF0">
    <property type="entry name" value="VACUOLAR PROTEIN SORTING-ASSOCIATED PROTEIN 53 HOMOLOG"/>
    <property type="match status" value="1"/>
</dbReference>
<dbReference type="InterPro" id="IPR039766">
    <property type="entry name" value="Vps53"/>
</dbReference>
<dbReference type="Proteomes" id="UP000653305">
    <property type="component" value="Unassembled WGS sequence"/>
</dbReference>
<feature type="domain" description="Vps53 N-terminal" evidence="1">
    <location>
        <begin position="36"/>
        <end position="153"/>
    </location>
</feature>
<organism evidence="2 3">
    <name type="scientific">Phtheirospermum japonicum</name>
    <dbReference type="NCBI Taxonomy" id="374723"/>
    <lineage>
        <taxon>Eukaryota</taxon>
        <taxon>Viridiplantae</taxon>
        <taxon>Streptophyta</taxon>
        <taxon>Embryophyta</taxon>
        <taxon>Tracheophyta</taxon>
        <taxon>Spermatophyta</taxon>
        <taxon>Magnoliopsida</taxon>
        <taxon>eudicotyledons</taxon>
        <taxon>Gunneridae</taxon>
        <taxon>Pentapetalae</taxon>
        <taxon>asterids</taxon>
        <taxon>lamiids</taxon>
        <taxon>Lamiales</taxon>
        <taxon>Orobanchaceae</taxon>
        <taxon>Orobanchaceae incertae sedis</taxon>
        <taxon>Phtheirospermum</taxon>
    </lineage>
</organism>
<name>A0A830CAQ7_9LAMI</name>
<dbReference type="GO" id="GO:0042147">
    <property type="term" value="P:retrograde transport, endosome to Golgi"/>
    <property type="evidence" value="ECO:0007669"/>
    <property type="project" value="InterPro"/>
</dbReference>
<proteinExistence type="predicted"/>
<gene>
    <name evidence="2" type="ORF">PHJA_001775000</name>
</gene>
<evidence type="ECO:0000313" key="2">
    <source>
        <dbReference type="EMBL" id="GFP96309.1"/>
    </source>
</evidence>
<keyword evidence="3" id="KW-1185">Reference proteome</keyword>
<dbReference type="AlphaFoldDB" id="A0A830CAQ7"/>
<dbReference type="EMBL" id="BMAC01000432">
    <property type="protein sequence ID" value="GFP96309.1"/>
    <property type="molecule type" value="Genomic_DNA"/>
</dbReference>
<dbReference type="Pfam" id="PF04100">
    <property type="entry name" value="Vps53_N"/>
    <property type="match status" value="1"/>
</dbReference>
<dbReference type="GO" id="GO:0005829">
    <property type="term" value="C:cytosol"/>
    <property type="evidence" value="ECO:0007669"/>
    <property type="project" value="GOC"/>
</dbReference>
<accession>A0A830CAQ7</accession>